<dbReference type="EMBL" id="CASHSV030000716">
    <property type="protein sequence ID" value="CAJ2675224.1"/>
    <property type="molecule type" value="Genomic_DNA"/>
</dbReference>
<keyword evidence="2" id="KW-1185">Reference proteome</keyword>
<name>A0ACB0M3K2_TRIPR</name>
<proteinExistence type="predicted"/>
<sequence>MTPVSLNPPGPNSLLQGQNQFINFSPINQDPPTLFNLLGGDYTDQDHDHHQDHGKLIFEQDGSSSNNHEQVYNNSSSDPSSARDTNLSSSLEEESGHGSEKWMSSKMRLMKKMINTTTATTDDATKTPIMRSSNNSAADKEITTTPMMNPSNYLRQRNPHSNNSGGNNIIRVCSDCNTTTTPLWRSGPMGPKSLCNACGIRQRKARRAMAEAANGLATPTKTNKEKKPRVNNSTQFKKKSNSITTTTPTTSAGSSSQDVKKLESYALNLRNNSDFEDMFPSDEATEAALLLMRISSGKLFNLN</sequence>
<accession>A0ACB0M3K2</accession>
<gene>
    <name evidence="1" type="ORF">MILVUS5_LOCUS38303</name>
</gene>
<dbReference type="Proteomes" id="UP001177021">
    <property type="component" value="Unassembled WGS sequence"/>
</dbReference>
<organism evidence="1 2">
    <name type="scientific">Trifolium pratense</name>
    <name type="common">Red clover</name>
    <dbReference type="NCBI Taxonomy" id="57577"/>
    <lineage>
        <taxon>Eukaryota</taxon>
        <taxon>Viridiplantae</taxon>
        <taxon>Streptophyta</taxon>
        <taxon>Embryophyta</taxon>
        <taxon>Tracheophyta</taxon>
        <taxon>Spermatophyta</taxon>
        <taxon>Magnoliopsida</taxon>
        <taxon>eudicotyledons</taxon>
        <taxon>Gunneridae</taxon>
        <taxon>Pentapetalae</taxon>
        <taxon>rosids</taxon>
        <taxon>fabids</taxon>
        <taxon>Fabales</taxon>
        <taxon>Fabaceae</taxon>
        <taxon>Papilionoideae</taxon>
        <taxon>50 kb inversion clade</taxon>
        <taxon>NPAAA clade</taxon>
        <taxon>Hologalegina</taxon>
        <taxon>IRL clade</taxon>
        <taxon>Trifolieae</taxon>
        <taxon>Trifolium</taxon>
    </lineage>
</organism>
<reference evidence="1" key="1">
    <citation type="submission" date="2023-10" db="EMBL/GenBank/DDBJ databases">
        <authorList>
            <person name="Rodriguez Cubillos JULIANA M."/>
            <person name="De Vega J."/>
        </authorList>
    </citation>
    <scope>NUCLEOTIDE SEQUENCE</scope>
</reference>
<protein>
    <submittedName>
        <fullName evidence="1">Uncharacterized protein</fullName>
    </submittedName>
</protein>
<evidence type="ECO:0000313" key="2">
    <source>
        <dbReference type="Proteomes" id="UP001177021"/>
    </source>
</evidence>
<comment type="caution">
    <text evidence="1">The sequence shown here is derived from an EMBL/GenBank/DDBJ whole genome shotgun (WGS) entry which is preliminary data.</text>
</comment>
<evidence type="ECO:0000313" key="1">
    <source>
        <dbReference type="EMBL" id="CAJ2675224.1"/>
    </source>
</evidence>